<name>A0A4T0C7S5_AURPU</name>
<evidence type="ECO:0000256" key="6">
    <source>
        <dbReference type="ARBA" id="ARBA00022840"/>
    </source>
</evidence>
<dbReference type="InterPro" id="IPR051334">
    <property type="entry name" value="SRPK"/>
</dbReference>
<keyword evidence="6 9" id="KW-0067">ATP-binding</keyword>
<dbReference type="PROSITE" id="PS50011">
    <property type="entry name" value="PROTEIN_KINASE_DOM"/>
    <property type="match status" value="1"/>
</dbReference>
<evidence type="ECO:0000256" key="7">
    <source>
        <dbReference type="ARBA" id="ARBA00047899"/>
    </source>
</evidence>
<evidence type="ECO:0000256" key="9">
    <source>
        <dbReference type="PROSITE-ProRule" id="PRU10141"/>
    </source>
</evidence>
<dbReference type="AlphaFoldDB" id="A0A4T0C7S5"/>
<evidence type="ECO:0000256" key="1">
    <source>
        <dbReference type="ARBA" id="ARBA00012513"/>
    </source>
</evidence>
<evidence type="ECO:0000259" key="10">
    <source>
        <dbReference type="PROSITE" id="PS50011"/>
    </source>
</evidence>
<keyword evidence="5 11" id="KW-0418">Kinase</keyword>
<dbReference type="Gene3D" id="3.30.200.20">
    <property type="entry name" value="Phosphorylase Kinase, domain 1"/>
    <property type="match status" value="1"/>
</dbReference>
<comment type="catalytic activity">
    <reaction evidence="7">
        <text>L-threonyl-[protein] + ATP = O-phospho-L-threonyl-[protein] + ADP + H(+)</text>
        <dbReference type="Rhea" id="RHEA:46608"/>
        <dbReference type="Rhea" id="RHEA-COMP:11060"/>
        <dbReference type="Rhea" id="RHEA-COMP:11605"/>
        <dbReference type="ChEBI" id="CHEBI:15378"/>
        <dbReference type="ChEBI" id="CHEBI:30013"/>
        <dbReference type="ChEBI" id="CHEBI:30616"/>
        <dbReference type="ChEBI" id="CHEBI:61977"/>
        <dbReference type="ChEBI" id="CHEBI:456216"/>
        <dbReference type="EC" id="2.7.11.1"/>
    </reaction>
</comment>
<accession>A0A4T0C7S5</accession>
<dbReference type="Gene3D" id="1.10.510.10">
    <property type="entry name" value="Transferase(Phosphotransferase) domain 1"/>
    <property type="match status" value="1"/>
</dbReference>
<evidence type="ECO:0000313" key="12">
    <source>
        <dbReference type="Proteomes" id="UP000308724"/>
    </source>
</evidence>
<evidence type="ECO:0000256" key="2">
    <source>
        <dbReference type="ARBA" id="ARBA00022527"/>
    </source>
</evidence>
<comment type="catalytic activity">
    <reaction evidence="8">
        <text>L-seryl-[protein] + ATP = O-phospho-L-seryl-[protein] + ADP + H(+)</text>
        <dbReference type="Rhea" id="RHEA:17989"/>
        <dbReference type="Rhea" id="RHEA-COMP:9863"/>
        <dbReference type="Rhea" id="RHEA-COMP:11604"/>
        <dbReference type="ChEBI" id="CHEBI:15378"/>
        <dbReference type="ChEBI" id="CHEBI:29999"/>
        <dbReference type="ChEBI" id="CHEBI:30616"/>
        <dbReference type="ChEBI" id="CHEBI:83421"/>
        <dbReference type="ChEBI" id="CHEBI:456216"/>
        <dbReference type="EC" id="2.7.11.1"/>
    </reaction>
</comment>
<organism evidence="11 12">
    <name type="scientific">Aureobasidium pullulans</name>
    <name type="common">Black yeast</name>
    <name type="synonym">Pullularia pullulans</name>
    <dbReference type="NCBI Taxonomy" id="5580"/>
    <lineage>
        <taxon>Eukaryota</taxon>
        <taxon>Fungi</taxon>
        <taxon>Dikarya</taxon>
        <taxon>Ascomycota</taxon>
        <taxon>Pezizomycotina</taxon>
        <taxon>Dothideomycetes</taxon>
        <taxon>Dothideomycetidae</taxon>
        <taxon>Dothideales</taxon>
        <taxon>Saccotheciaceae</taxon>
        <taxon>Aureobasidium</taxon>
    </lineage>
</organism>
<dbReference type="PANTHER" id="PTHR47634">
    <property type="entry name" value="PROTEIN KINASE DOMAIN-CONTAINING PROTEIN-RELATED"/>
    <property type="match status" value="1"/>
</dbReference>
<evidence type="ECO:0000256" key="8">
    <source>
        <dbReference type="ARBA" id="ARBA00048679"/>
    </source>
</evidence>
<feature type="domain" description="Protein kinase" evidence="10">
    <location>
        <begin position="176"/>
        <end position="511"/>
    </location>
</feature>
<dbReference type="PROSITE" id="PS00107">
    <property type="entry name" value="PROTEIN_KINASE_ATP"/>
    <property type="match status" value="1"/>
</dbReference>
<dbReference type="GO" id="GO:0005634">
    <property type="term" value="C:nucleus"/>
    <property type="evidence" value="ECO:0007669"/>
    <property type="project" value="TreeGrafter"/>
</dbReference>
<feature type="binding site" evidence="9">
    <location>
        <position position="205"/>
    </location>
    <ligand>
        <name>ATP</name>
        <dbReference type="ChEBI" id="CHEBI:30616"/>
    </ligand>
</feature>
<evidence type="ECO:0000256" key="4">
    <source>
        <dbReference type="ARBA" id="ARBA00022741"/>
    </source>
</evidence>
<sequence length="515" mass="58132">MLLSPGWEKRRLVFGQTYLLFVFLVRLTRMNVEAPLEKLSRLFGGFSGPRGDVIGLHVNSHFASRSSPDVPPRRFLVIGDRQRRLNPDSGVPVDLPALNHQTRLKYQAVPYLRRRKLAVQKRLLQVPTANFQIRERLGRNMNQLNFLGSFSIVALTDDDNSKFYKVDIGQVFQDRYRVETHLGAGRYASVWLVIDTQTGEHAALKILNSDFYNGHHQIFELEVMQKVTAVSNQSQHPGKNHVTYLKNHFDLEGPTGKHVCMVMPLLGDSIAEKATTGHIIRIPPQTVRNIAKQILLALDFLHRECGVIHTDLQPSNILKDDQGQTPKEIDELVRTQSSGPEFNDPNMQFRLNDLGIACFVDQHLTDDIQSEYLRAPEITLEAPWDPSVDIFSLGCLLFQFITGDLPFVGRPGPGVTADQDRIATLVSTFGPIPNVVLDNAAQRQEFEQQSVNGLGFPISLETMVGQSFAGDTQGMMPIDELELFCDFLRKMLASDPREREHADALYRHAWLAYEG</sequence>
<dbReference type="EC" id="2.7.11.1" evidence="1"/>
<evidence type="ECO:0000256" key="5">
    <source>
        <dbReference type="ARBA" id="ARBA00022777"/>
    </source>
</evidence>
<dbReference type="Proteomes" id="UP000308724">
    <property type="component" value="Unassembled WGS sequence"/>
</dbReference>
<dbReference type="GO" id="GO:0005737">
    <property type="term" value="C:cytoplasm"/>
    <property type="evidence" value="ECO:0007669"/>
    <property type="project" value="TreeGrafter"/>
</dbReference>
<dbReference type="InterPro" id="IPR011009">
    <property type="entry name" value="Kinase-like_dom_sf"/>
</dbReference>
<dbReference type="GO" id="GO:0000245">
    <property type="term" value="P:spliceosomal complex assembly"/>
    <property type="evidence" value="ECO:0007669"/>
    <property type="project" value="TreeGrafter"/>
</dbReference>
<dbReference type="Pfam" id="PF00069">
    <property type="entry name" value="Pkinase"/>
    <property type="match status" value="1"/>
</dbReference>
<dbReference type="SUPFAM" id="SSF56112">
    <property type="entry name" value="Protein kinase-like (PK-like)"/>
    <property type="match status" value="1"/>
</dbReference>
<dbReference type="SMART" id="SM00220">
    <property type="entry name" value="S_TKc"/>
    <property type="match status" value="1"/>
</dbReference>
<dbReference type="InterPro" id="IPR017441">
    <property type="entry name" value="Protein_kinase_ATP_BS"/>
</dbReference>
<protein>
    <recommendedName>
        <fullName evidence="1">non-specific serine/threonine protein kinase</fullName>
        <ecNumber evidence="1">2.7.11.1</ecNumber>
    </recommendedName>
</protein>
<dbReference type="InterPro" id="IPR000719">
    <property type="entry name" value="Prot_kinase_dom"/>
</dbReference>
<gene>
    <name evidence="11" type="ORF">D6C78_02179</name>
</gene>
<keyword evidence="4 9" id="KW-0547">Nucleotide-binding</keyword>
<proteinExistence type="predicted"/>
<dbReference type="EMBL" id="QZBZ01000026">
    <property type="protein sequence ID" value="TIA40914.1"/>
    <property type="molecule type" value="Genomic_DNA"/>
</dbReference>
<dbReference type="PANTHER" id="PTHR47634:SF9">
    <property type="entry name" value="PROTEIN KINASE DOMAIN-CONTAINING PROTEIN-RELATED"/>
    <property type="match status" value="1"/>
</dbReference>
<evidence type="ECO:0000313" key="11">
    <source>
        <dbReference type="EMBL" id="TIA40914.1"/>
    </source>
</evidence>
<keyword evidence="2" id="KW-0723">Serine/threonine-protein kinase</keyword>
<dbReference type="GO" id="GO:0004674">
    <property type="term" value="F:protein serine/threonine kinase activity"/>
    <property type="evidence" value="ECO:0007669"/>
    <property type="project" value="UniProtKB-KW"/>
</dbReference>
<evidence type="ECO:0000256" key="3">
    <source>
        <dbReference type="ARBA" id="ARBA00022679"/>
    </source>
</evidence>
<keyword evidence="3" id="KW-0808">Transferase</keyword>
<dbReference type="GO" id="GO:0050684">
    <property type="term" value="P:regulation of mRNA processing"/>
    <property type="evidence" value="ECO:0007669"/>
    <property type="project" value="TreeGrafter"/>
</dbReference>
<reference evidence="11 12" key="1">
    <citation type="submission" date="2018-10" db="EMBL/GenBank/DDBJ databases">
        <title>Fifty Aureobasidium pullulans genomes reveal a recombining polyextremotolerant generalist.</title>
        <authorList>
            <person name="Gostincar C."/>
            <person name="Turk M."/>
            <person name="Zajc J."/>
            <person name="Gunde-Cimerman N."/>
        </authorList>
    </citation>
    <scope>NUCLEOTIDE SEQUENCE [LARGE SCALE GENOMIC DNA]</scope>
    <source>
        <strain evidence="11 12">EXF-1645</strain>
    </source>
</reference>
<comment type="caution">
    <text evidence="11">The sequence shown here is derived from an EMBL/GenBank/DDBJ whole genome shotgun (WGS) entry which is preliminary data.</text>
</comment>
<dbReference type="GO" id="GO:0005524">
    <property type="term" value="F:ATP binding"/>
    <property type="evidence" value="ECO:0007669"/>
    <property type="project" value="UniProtKB-UniRule"/>
</dbReference>